<dbReference type="Proteomes" id="UP001355206">
    <property type="component" value="Unassembled WGS sequence"/>
</dbReference>
<dbReference type="RefSeq" id="WP_091778654.1">
    <property type="nucleotide sequence ID" value="NZ_MLCA01000002.1"/>
</dbReference>
<evidence type="ECO:0008006" key="3">
    <source>
        <dbReference type="Google" id="ProtNLM"/>
    </source>
</evidence>
<proteinExistence type="predicted"/>
<protein>
    <recommendedName>
        <fullName evidence="3">SEC-C motif domain protein</fullName>
    </recommendedName>
</protein>
<comment type="caution">
    <text evidence="1">The sequence shown here is derived from an EMBL/GenBank/DDBJ whole genome shotgun (WGS) entry which is preliminary data.</text>
</comment>
<organism evidence="1 2">
    <name type="scientific">Methylobacterium oryzae</name>
    <dbReference type="NCBI Taxonomy" id="334852"/>
    <lineage>
        <taxon>Bacteria</taxon>
        <taxon>Pseudomonadati</taxon>
        <taxon>Pseudomonadota</taxon>
        <taxon>Alphaproteobacteria</taxon>
        <taxon>Hyphomicrobiales</taxon>
        <taxon>Methylobacteriaceae</taxon>
        <taxon>Methylobacterium</taxon>
    </lineage>
</organism>
<dbReference type="EMBL" id="MLCA01000002">
    <property type="protein sequence ID" value="MEE7490667.1"/>
    <property type="molecule type" value="Genomic_DNA"/>
</dbReference>
<keyword evidence="2" id="KW-1185">Reference proteome</keyword>
<name>A0ABU7TMT3_9HYPH</name>
<evidence type="ECO:0000313" key="1">
    <source>
        <dbReference type="EMBL" id="MEE7490667.1"/>
    </source>
</evidence>
<accession>A0ABU7TMT3</accession>
<gene>
    <name evidence="1" type="ORF">MOTC310_09340</name>
</gene>
<evidence type="ECO:0000313" key="2">
    <source>
        <dbReference type="Proteomes" id="UP001355206"/>
    </source>
</evidence>
<sequence length="172" mass="19246">MGMDVRIVAYRRHLPELTAIDLANLKRRLDATPARSFCTGLALDDNWWAWPDKYQVLGGDGPAPHVQAVTVESGVRYFGRGYHRGDWPAFKAIILWLREHVSPDVWYGDTECAGMPADDELLAEHDAAWAASGMRSDLIVPVDPETHCPCGRHWEICAEGPATEEECPTYRA</sequence>
<reference evidence="1 2" key="1">
    <citation type="journal article" date="2012" name="Genet. Mol. Biol.">
        <title>Analysis of 16S rRNA and mxaF genes revealing insights into Methylobacterium niche-specific plant association.</title>
        <authorList>
            <person name="Dourado M.N."/>
            <person name="Andreote F.D."/>
            <person name="Dini-Andreote F."/>
            <person name="Conti R."/>
            <person name="Araujo J.M."/>
            <person name="Araujo W.L."/>
        </authorList>
    </citation>
    <scope>NUCLEOTIDE SEQUENCE [LARGE SCALE GENOMIC DNA]</scope>
    <source>
        <strain evidence="1 2">TC3-10</strain>
    </source>
</reference>